<organism evidence="1 2">
    <name type="scientific">Cinara cedri</name>
    <dbReference type="NCBI Taxonomy" id="506608"/>
    <lineage>
        <taxon>Eukaryota</taxon>
        <taxon>Metazoa</taxon>
        <taxon>Ecdysozoa</taxon>
        <taxon>Arthropoda</taxon>
        <taxon>Hexapoda</taxon>
        <taxon>Insecta</taxon>
        <taxon>Pterygota</taxon>
        <taxon>Neoptera</taxon>
        <taxon>Paraneoptera</taxon>
        <taxon>Hemiptera</taxon>
        <taxon>Sternorrhyncha</taxon>
        <taxon>Aphidomorpha</taxon>
        <taxon>Aphidoidea</taxon>
        <taxon>Aphididae</taxon>
        <taxon>Lachninae</taxon>
        <taxon>Cinara</taxon>
    </lineage>
</organism>
<name>A0A5E4NQ33_9HEMI</name>
<dbReference type="AlphaFoldDB" id="A0A5E4NQ33"/>
<gene>
    <name evidence="1" type="ORF">CINCED_3A012958</name>
</gene>
<accession>A0A5E4NQ33</accession>
<evidence type="ECO:0000313" key="1">
    <source>
        <dbReference type="EMBL" id="VVC45981.1"/>
    </source>
</evidence>
<dbReference type="Proteomes" id="UP000325440">
    <property type="component" value="Unassembled WGS sequence"/>
</dbReference>
<proteinExistence type="predicted"/>
<sequence length="180" mass="21387">MAYRTVSYEAATLLSSMIPIELSALEYEKIQNITNAGEKADIRRQTTQDWQTMCDSVSNARWTHRLLLDVTNWIYKKHGMLNYHIIQVLTEHGNYLHKFRITETQKYIICENPKDNAEHTIFECDAWTAKKRKLYEGLGENRLPDNICRRMLSDKKSWELISDYMEHVMRTQINEEQKLQ</sequence>
<reference evidence="1 2" key="1">
    <citation type="submission" date="2019-08" db="EMBL/GenBank/DDBJ databases">
        <authorList>
            <person name="Alioto T."/>
            <person name="Alioto T."/>
            <person name="Gomez Garrido J."/>
        </authorList>
    </citation>
    <scope>NUCLEOTIDE SEQUENCE [LARGE SCALE GENOMIC DNA]</scope>
</reference>
<dbReference type="EMBL" id="CABPRJ010002425">
    <property type="protein sequence ID" value="VVC45981.1"/>
    <property type="molecule type" value="Genomic_DNA"/>
</dbReference>
<evidence type="ECO:0000313" key="2">
    <source>
        <dbReference type="Proteomes" id="UP000325440"/>
    </source>
</evidence>
<keyword evidence="2" id="KW-1185">Reference proteome</keyword>
<dbReference type="OrthoDB" id="6624020at2759"/>
<protein>
    <submittedName>
        <fullName evidence="1">Uncharacterized protein</fullName>
    </submittedName>
</protein>